<evidence type="ECO:0000256" key="1">
    <source>
        <dbReference type="SAM" id="Phobius"/>
    </source>
</evidence>
<dbReference type="EMBL" id="CP058560">
    <property type="protein sequence ID" value="QUH24014.1"/>
    <property type="molecule type" value="Genomic_DNA"/>
</dbReference>
<keyword evidence="1" id="KW-1133">Transmembrane helix</keyword>
<feature type="transmembrane region" description="Helical" evidence="1">
    <location>
        <begin position="135"/>
        <end position="159"/>
    </location>
</feature>
<keyword evidence="1" id="KW-0812">Transmembrane</keyword>
<dbReference type="KEGG" id="meme:HYG87_09720"/>
<feature type="transmembrane region" description="Helical" evidence="1">
    <location>
        <begin position="242"/>
        <end position="263"/>
    </location>
</feature>
<dbReference type="AlphaFoldDB" id="A0A8T8K646"/>
<dbReference type="GO" id="GO:0016020">
    <property type="term" value="C:membrane"/>
    <property type="evidence" value="ECO:0007669"/>
    <property type="project" value="UniProtKB-SubCell"/>
</dbReference>
<dbReference type="PANTHER" id="PTHR43471">
    <property type="entry name" value="ABC TRANSPORTER PERMEASE"/>
    <property type="match status" value="1"/>
</dbReference>
<name>A0A8T8K646_9EURY</name>
<feature type="transmembrane region" description="Helical" evidence="1">
    <location>
        <begin position="93"/>
        <end position="114"/>
    </location>
</feature>
<dbReference type="OrthoDB" id="37107at2157"/>
<sequence length="273" mass="30437">MNHNSPHRIKNVIVKEWRNTFFNLNSAALIIFLPLLITLQALFVVYMVIRFASADSLNSTLLERGLNLLQSSIPSLSSLSTIDQFQVLFYSQFPLYILLIPIMISLIFATFSIIEEKQAGALEPLLATPVRTWELLLGKATAGAVPTLIITWICALVFLTGVNWIGSPDILNYVLSPSWWISLFLFVPLVTILSFMLGVIASSRTDDPKSAQNMGVIIIIPLLLLIGMQVTGIIALNTFNMLIMAIIMAISNLIILKAAVYLFQRESIVIKWK</sequence>
<dbReference type="RefSeq" id="WP_211532971.1">
    <property type="nucleotide sequence ID" value="NZ_CP058560.1"/>
</dbReference>
<feature type="transmembrane region" description="Helical" evidence="1">
    <location>
        <begin position="21"/>
        <end position="49"/>
    </location>
</feature>
<protein>
    <submittedName>
        <fullName evidence="2">ABC transporter permease subunit</fullName>
    </submittedName>
</protein>
<organism evidence="2 3">
    <name type="scientific">Methanobacterium alkalithermotolerans</name>
    <dbReference type="NCBI Taxonomy" id="2731220"/>
    <lineage>
        <taxon>Archaea</taxon>
        <taxon>Methanobacteriati</taxon>
        <taxon>Methanobacteriota</taxon>
        <taxon>Methanomada group</taxon>
        <taxon>Methanobacteria</taxon>
        <taxon>Methanobacteriales</taxon>
        <taxon>Methanobacteriaceae</taxon>
        <taxon>Methanobacterium</taxon>
    </lineage>
</organism>
<accession>A0A8T8K646</accession>
<evidence type="ECO:0000313" key="2">
    <source>
        <dbReference type="EMBL" id="QUH24014.1"/>
    </source>
</evidence>
<evidence type="ECO:0000313" key="3">
    <source>
        <dbReference type="Proteomes" id="UP000681041"/>
    </source>
</evidence>
<dbReference type="PANTHER" id="PTHR43471:SF1">
    <property type="entry name" value="ABC TRANSPORTER PERMEASE PROTEIN NOSY-RELATED"/>
    <property type="match status" value="1"/>
</dbReference>
<gene>
    <name evidence="2" type="ORF">HYG87_09720</name>
</gene>
<proteinExistence type="predicted"/>
<keyword evidence="3" id="KW-1185">Reference proteome</keyword>
<reference evidence="2" key="1">
    <citation type="submission" date="2020-07" db="EMBL/GenBank/DDBJ databases">
        <title>Methanobacterium. sp. MethCan genome.</title>
        <authorList>
            <person name="Postec A."/>
            <person name="Quemeneur M."/>
        </authorList>
    </citation>
    <scope>NUCLEOTIDE SEQUENCE</scope>
    <source>
        <strain evidence="2">MethCAN</strain>
    </source>
</reference>
<dbReference type="Pfam" id="PF12679">
    <property type="entry name" value="ABC2_membrane_2"/>
    <property type="match status" value="1"/>
</dbReference>
<feature type="transmembrane region" description="Helical" evidence="1">
    <location>
        <begin position="214"/>
        <end position="236"/>
    </location>
</feature>
<keyword evidence="1" id="KW-0472">Membrane</keyword>
<feature type="transmembrane region" description="Helical" evidence="1">
    <location>
        <begin position="179"/>
        <end position="202"/>
    </location>
</feature>
<dbReference type="Proteomes" id="UP000681041">
    <property type="component" value="Chromosome"/>
</dbReference>
<dbReference type="GO" id="GO:0140359">
    <property type="term" value="F:ABC-type transporter activity"/>
    <property type="evidence" value="ECO:0007669"/>
    <property type="project" value="InterPro"/>
</dbReference>
<dbReference type="GeneID" id="64821043"/>